<keyword evidence="2" id="KW-1185">Reference proteome</keyword>
<proteinExistence type="predicted"/>
<sequence length="124" mass="14746">MTFNNLYEVPCVKNLSTVFENMTEMVREKGLHNSDLYEVWNSKLYFIREATFIYPNYQVYFWVDSGVVRDSNYTRMYDKNGNNCDSNLNNSKCFHVAFPSLDDNESLFKSFIGILFVFRFFLCL</sequence>
<dbReference type="EMBL" id="JAPFFF010000051">
    <property type="protein sequence ID" value="KAK8839482.1"/>
    <property type="molecule type" value="Genomic_DNA"/>
</dbReference>
<gene>
    <name evidence="1" type="ORF">M9Y10_031837</name>
</gene>
<name>A0ABR2GZX9_9EUKA</name>
<organism evidence="1 2">
    <name type="scientific">Tritrichomonas musculus</name>
    <dbReference type="NCBI Taxonomy" id="1915356"/>
    <lineage>
        <taxon>Eukaryota</taxon>
        <taxon>Metamonada</taxon>
        <taxon>Parabasalia</taxon>
        <taxon>Tritrichomonadida</taxon>
        <taxon>Tritrichomonadidae</taxon>
        <taxon>Tritrichomonas</taxon>
    </lineage>
</organism>
<protein>
    <submittedName>
        <fullName evidence="1">Uncharacterized protein</fullName>
    </submittedName>
</protein>
<reference evidence="1 2" key="1">
    <citation type="submission" date="2024-04" db="EMBL/GenBank/DDBJ databases">
        <title>Tritrichomonas musculus Genome.</title>
        <authorList>
            <person name="Alves-Ferreira E."/>
            <person name="Grigg M."/>
            <person name="Lorenzi H."/>
            <person name="Galac M."/>
        </authorList>
    </citation>
    <scope>NUCLEOTIDE SEQUENCE [LARGE SCALE GENOMIC DNA]</scope>
    <source>
        <strain evidence="1 2">EAF2021</strain>
    </source>
</reference>
<comment type="caution">
    <text evidence="1">The sequence shown here is derived from an EMBL/GenBank/DDBJ whole genome shotgun (WGS) entry which is preliminary data.</text>
</comment>
<evidence type="ECO:0000313" key="1">
    <source>
        <dbReference type="EMBL" id="KAK8839482.1"/>
    </source>
</evidence>
<accession>A0ABR2GZX9</accession>
<dbReference type="Proteomes" id="UP001470230">
    <property type="component" value="Unassembled WGS sequence"/>
</dbReference>
<evidence type="ECO:0000313" key="2">
    <source>
        <dbReference type="Proteomes" id="UP001470230"/>
    </source>
</evidence>